<feature type="compositionally biased region" description="Basic and acidic residues" evidence="1">
    <location>
        <begin position="337"/>
        <end position="353"/>
    </location>
</feature>
<dbReference type="InterPro" id="IPR005094">
    <property type="entry name" value="Endonuclease_MobA/VirD2"/>
</dbReference>
<organism evidence="3 4">
    <name type="scientific">Actinokineospora iranica</name>
    <dbReference type="NCBI Taxonomy" id="1271860"/>
    <lineage>
        <taxon>Bacteria</taxon>
        <taxon>Bacillati</taxon>
        <taxon>Actinomycetota</taxon>
        <taxon>Actinomycetes</taxon>
        <taxon>Pseudonocardiales</taxon>
        <taxon>Pseudonocardiaceae</taxon>
        <taxon>Actinokineospora</taxon>
    </lineage>
</organism>
<evidence type="ECO:0000313" key="4">
    <source>
        <dbReference type="Proteomes" id="UP000199501"/>
    </source>
</evidence>
<dbReference type="OrthoDB" id="4382201at2"/>
<evidence type="ECO:0000259" key="2">
    <source>
        <dbReference type="Pfam" id="PF03432"/>
    </source>
</evidence>
<gene>
    <name evidence="3" type="ORF">SAMN05216174_10449</name>
</gene>
<dbReference type="AlphaFoldDB" id="A0A1G6P032"/>
<accession>A0A1G6P032</accession>
<name>A0A1G6P032_9PSEU</name>
<feature type="region of interest" description="Disordered" evidence="1">
    <location>
        <begin position="325"/>
        <end position="353"/>
    </location>
</feature>
<feature type="region of interest" description="Disordered" evidence="1">
    <location>
        <begin position="492"/>
        <end position="533"/>
    </location>
</feature>
<feature type="compositionally biased region" description="Pro residues" evidence="1">
    <location>
        <begin position="498"/>
        <end position="507"/>
    </location>
</feature>
<keyword evidence="4" id="KW-1185">Reference proteome</keyword>
<dbReference type="EMBL" id="FMZZ01000004">
    <property type="protein sequence ID" value="SDC73562.1"/>
    <property type="molecule type" value="Genomic_DNA"/>
</dbReference>
<protein>
    <submittedName>
        <fullName evidence="3">Relaxase/Mobilisation nuclease domain-containing protein</fullName>
    </submittedName>
</protein>
<reference evidence="4" key="1">
    <citation type="submission" date="2016-10" db="EMBL/GenBank/DDBJ databases">
        <authorList>
            <person name="Varghese N."/>
            <person name="Submissions S."/>
        </authorList>
    </citation>
    <scope>NUCLEOTIDE SEQUENCE [LARGE SCALE GENOMIC DNA]</scope>
    <source>
        <strain evidence="4">IBRC-M 10403</strain>
    </source>
</reference>
<dbReference type="RefSeq" id="WP_139190591.1">
    <property type="nucleotide sequence ID" value="NZ_FMZZ01000004.1"/>
</dbReference>
<evidence type="ECO:0000256" key="1">
    <source>
        <dbReference type="SAM" id="MobiDB-lite"/>
    </source>
</evidence>
<dbReference type="STRING" id="1271860.SAMN05216174_10449"/>
<evidence type="ECO:0000313" key="3">
    <source>
        <dbReference type="EMBL" id="SDC73562.1"/>
    </source>
</evidence>
<feature type="region of interest" description="Disordered" evidence="1">
    <location>
        <begin position="220"/>
        <end position="250"/>
    </location>
</feature>
<proteinExistence type="predicted"/>
<dbReference type="Pfam" id="PF03432">
    <property type="entry name" value="Relaxase"/>
    <property type="match status" value="1"/>
</dbReference>
<feature type="domain" description="MobA/VirD2-like nuclease" evidence="2">
    <location>
        <begin position="132"/>
        <end position="218"/>
    </location>
</feature>
<dbReference type="Proteomes" id="UP000199501">
    <property type="component" value="Unassembled WGS sequence"/>
</dbReference>
<sequence>MIAKVVRGYRPAGLLRYLFGPGEYESHRNPRVVASWDGAPWLHQPEKLAGVELDGEILEPGEFDFDLGPLTATMQELAKAAGLPLSNPPVITPEWVEALRRGGRLPVDAPSWVRHYKYDSKKKAVVLSPGYVWHTSVRLHPGDRTLTDEEWEHIGERLMKATGIHQAGCPWIAVRHADDHIHLMATLVSETTGKRFHPYRDYPALRRECQALERQFGLTPTAGADKTAPCRPSRKEHGKAARAGRGMTAREHLRRVVSQAAAATRDGAEFFASLRLEGVMPQATVDSEGRVLGYTVFRPDDRAASREPIRYSGSKLAPDLSWPKLTARWSSTPPPTETERTEDGRTTPVERRESLADTAGLVERATVLVRTGADVDGIAHATGEVLTVFARGREGYDAGPLSEIAERYDRAARTPRHALPREVGAVARELRYASRRIAAVGVLSGRGREKFAAAALVLALAGLVAEIAAAHHARGRIHQAAAARTAAGGLAALAGPMPDRPTPPQAAKPPQHQRPAHHLRTWQNQAARRGRGL</sequence>